<organism evidence="7 8">
    <name type="scientific">Candidatus Dechloromonas phosphorivorans</name>
    <dbReference type="NCBI Taxonomy" id="2899244"/>
    <lineage>
        <taxon>Bacteria</taxon>
        <taxon>Pseudomonadati</taxon>
        <taxon>Pseudomonadota</taxon>
        <taxon>Betaproteobacteria</taxon>
        <taxon>Rhodocyclales</taxon>
        <taxon>Azonexaceae</taxon>
        <taxon>Dechloromonas</taxon>
    </lineage>
</organism>
<feature type="domain" description="O-methyltransferase dimerisation" evidence="6">
    <location>
        <begin position="27"/>
        <end position="96"/>
    </location>
</feature>
<dbReference type="GO" id="GO:0032259">
    <property type="term" value="P:methylation"/>
    <property type="evidence" value="ECO:0007669"/>
    <property type="project" value="UniProtKB-KW"/>
</dbReference>
<name>A0A935N1Y7_9RHOO</name>
<dbReference type="PROSITE" id="PS51683">
    <property type="entry name" value="SAM_OMT_II"/>
    <property type="match status" value="1"/>
</dbReference>
<dbReference type="EMBL" id="JADJMS010000015">
    <property type="protein sequence ID" value="MBK7415010.1"/>
    <property type="molecule type" value="Genomic_DNA"/>
</dbReference>
<dbReference type="InterPro" id="IPR036390">
    <property type="entry name" value="WH_DNA-bd_sf"/>
</dbReference>
<keyword evidence="1" id="KW-0489">Methyltransferase</keyword>
<dbReference type="InterPro" id="IPR029063">
    <property type="entry name" value="SAM-dependent_MTases_sf"/>
</dbReference>
<evidence type="ECO:0000256" key="2">
    <source>
        <dbReference type="ARBA" id="ARBA00022679"/>
    </source>
</evidence>
<dbReference type="Pfam" id="PF00891">
    <property type="entry name" value="Methyltransf_2"/>
    <property type="match status" value="1"/>
</dbReference>
<gene>
    <name evidence="7" type="ORF">IPJ38_07700</name>
</gene>
<accession>A0A935N1Y7</accession>
<evidence type="ECO:0000313" key="7">
    <source>
        <dbReference type="EMBL" id="MBK7415010.1"/>
    </source>
</evidence>
<dbReference type="Gene3D" id="1.10.10.10">
    <property type="entry name" value="Winged helix-like DNA-binding domain superfamily/Winged helix DNA-binding domain"/>
    <property type="match status" value="1"/>
</dbReference>
<keyword evidence="2" id="KW-0808">Transferase</keyword>
<evidence type="ECO:0000256" key="4">
    <source>
        <dbReference type="PIRSR" id="PIRSR005739-1"/>
    </source>
</evidence>
<keyword evidence="3" id="KW-0949">S-adenosyl-L-methionine</keyword>
<evidence type="ECO:0008006" key="9">
    <source>
        <dbReference type="Google" id="ProtNLM"/>
    </source>
</evidence>
<dbReference type="Proteomes" id="UP000739411">
    <property type="component" value="Unassembled WGS sequence"/>
</dbReference>
<dbReference type="InterPro" id="IPR012967">
    <property type="entry name" value="COMT_dimerisation"/>
</dbReference>
<dbReference type="PIRSF" id="PIRSF005739">
    <property type="entry name" value="O-mtase"/>
    <property type="match status" value="1"/>
</dbReference>
<reference evidence="7 8" key="1">
    <citation type="submission" date="2020-10" db="EMBL/GenBank/DDBJ databases">
        <title>Connecting structure to function with the recovery of over 1000 high-quality activated sludge metagenome-assembled genomes encoding full-length rRNA genes using long-read sequencing.</title>
        <authorList>
            <person name="Singleton C.M."/>
            <person name="Petriglieri F."/>
            <person name="Kristensen J.M."/>
            <person name="Kirkegaard R.H."/>
            <person name="Michaelsen T.Y."/>
            <person name="Andersen M.H."/>
            <person name="Karst S.M."/>
            <person name="Dueholm M.S."/>
            <person name="Nielsen P.H."/>
            <person name="Albertsen M."/>
        </authorList>
    </citation>
    <scope>NUCLEOTIDE SEQUENCE [LARGE SCALE GENOMIC DNA]</scope>
    <source>
        <strain evidence="7">EsbW_18-Q3-R4-48_BATAC.463</strain>
    </source>
</reference>
<evidence type="ECO:0000313" key="8">
    <source>
        <dbReference type="Proteomes" id="UP000739411"/>
    </source>
</evidence>
<dbReference type="CDD" id="cd02440">
    <property type="entry name" value="AdoMet_MTases"/>
    <property type="match status" value="1"/>
</dbReference>
<dbReference type="PANTHER" id="PTHR43712">
    <property type="entry name" value="PUTATIVE (AFU_ORTHOLOGUE AFUA_4G14580)-RELATED"/>
    <property type="match status" value="1"/>
</dbReference>
<evidence type="ECO:0000256" key="1">
    <source>
        <dbReference type="ARBA" id="ARBA00022603"/>
    </source>
</evidence>
<dbReference type="AlphaFoldDB" id="A0A935N1Y7"/>
<dbReference type="SUPFAM" id="SSF46785">
    <property type="entry name" value="Winged helix' DNA-binding domain"/>
    <property type="match status" value="1"/>
</dbReference>
<protein>
    <recommendedName>
        <fullName evidence="9">Methyltransferase domain-containing protein</fullName>
    </recommendedName>
</protein>
<feature type="active site" description="Proton acceptor" evidence="4">
    <location>
        <position position="250"/>
    </location>
</feature>
<dbReference type="InterPro" id="IPR016461">
    <property type="entry name" value="COMT-like"/>
</dbReference>
<dbReference type="Gene3D" id="3.40.50.150">
    <property type="entry name" value="Vaccinia Virus protein VP39"/>
    <property type="match status" value="1"/>
</dbReference>
<sequence>MTFTRKPDVCQTTGSAELAMLDVYMPMMKSAAIISAGQLGLFEALANGPLALNALAEKIQSSAQGTVALADFLVTLGYLEKQGESFTNTPSTQRWFTSQGQIDYTPGLLWTKEAWPMMGALGEAVRSGKPEKTLWQAMVEKPQLGHLFASYMAAFAQDLGPDLIKHVPVAPEQTRLLDLGGSHGLHSIRFCQHYPQLSAQIVDLPSALMQTPASIAQAQLSDRITLSPGDLLEHDWGREHDLVFYLSVAHNHTAADNRRVIQRIAESLRPGGLLVIHEYLAERPLNALQAAFRLTLLFETGTQTHAPEDYAEWLSAAGFTSMTRIDLDPLEKGSLILARR</sequence>
<evidence type="ECO:0000259" key="5">
    <source>
        <dbReference type="Pfam" id="PF00891"/>
    </source>
</evidence>
<proteinExistence type="predicted"/>
<evidence type="ECO:0000259" key="6">
    <source>
        <dbReference type="Pfam" id="PF08100"/>
    </source>
</evidence>
<dbReference type="PANTHER" id="PTHR43712:SF2">
    <property type="entry name" value="O-METHYLTRANSFERASE CICE"/>
    <property type="match status" value="1"/>
</dbReference>
<comment type="caution">
    <text evidence="7">The sequence shown here is derived from an EMBL/GenBank/DDBJ whole genome shotgun (WGS) entry which is preliminary data.</text>
</comment>
<feature type="domain" description="O-methyltransferase C-terminal" evidence="5">
    <location>
        <begin position="127"/>
        <end position="319"/>
    </location>
</feature>
<dbReference type="GO" id="GO:0046983">
    <property type="term" value="F:protein dimerization activity"/>
    <property type="evidence" value="ECO:0007669"/>
    <property type="project" value="InterPro"/>
</dbReference>
<dbReference type="GO" id="GO:0008171">
    <property type="term" value="F:O-methyltransferase activity"/>
    <property type="evidence" value="ECO:0007669"/>
    <property type="project" value="InterPro"/>
</dbReference>
<dbReference type="InterPro" id="IPR036388">
    <property type="entry name" value="WH-like_DNA-bd_sf"/>
</dbReference>
<dbReference type="InterPro" id="IPR001077">
    <property type="entry name" value="COMT_C"/>
</dbReference>
<evidence type="ECO:0000256" key="3">
    <source>
        <dbReference type="ARBA" id="ARBA00022691"/>
    </source>
</evidence>
<dbReference type="SUPFAM" id="SSF53335">
    <property type="entry name" value="S-adenosyl-L-methionine-dependent methyltransferases"/>
    <property type="match status" value="1"/>
</dbReference>
<dbReference type="Pfam" id="PF08100">
    <property type="entry name" value="Dimerisation"/>
    <property type="match status" value="1"/>
</dbReference>